<reference evidence="2 3" key="2">
    <citation type="submission" date="2013-11" db="EMBL/GenBank/DDBJ databases">
        <title>The Genome Sequence of Phytophthora parasitica INRA-310.</title>
        <authorList>
            <consortium name="The Broad Institute Genomics Platform"/>
            <person name="Russ C."/>
            <person name="Tyler B."/>
            <person name="Panabieres F."/>
            <person name="Shan W."/>
            <person name="Tripathy S."/>
            <person name="Grunwald N."/>
            <person name="Machado M."/>
            <person name="Johnson C.S."/>
            <person name="Arredondo F."/>
            <person name="Hong C."/>
            <person name="Coffey M."/>
            <person name="Young S.K."/>
            <person name="Zeng Q."/>
            <person name="Gargeya S."/>
            <person name="Fitzgerald M."/>
            <person name="Abouelleil A."/>
            <person name="Alvarado L."/>
            <person name="Chapman S.B."/>
            <person name="Gainer-Dewar J."/>
            <person name="Goldberg J."/>
            <person name="Griggs A."/>
            <person name="Gujja S."/>
            <person name="Hansen M."/>
            <person name="Howarth C."/>
            <person name="Imamovic A."/>
            <person name="Ireland A."/>
            <person name="Larimer J."/>
            <person name="McCowan C."/>
            <person name="Murphy C."/>
            <person name="Pearson M."/>
            <person name="Poon T.W."/>
            <person name="Priest M."/>
            <person name="Roberts A."/>
            <person name="Saif S."/>
            <person name="Shea T."/>
            <person name="Sykes S."/>
            <person name="Wortman J."/>
            <person name="Nusbaum C."/>
            <person name="Birren B."/>
        </authorList>
    </citation>
    <scope>NUCLEOTIDE SEQUENCE [LARGE SCALE GENOMIC DNA]</scope>
    <source>
        <strain evidence="2 3">INRA-310</strain>
    </source>
</reference>
<protein>
    <submittedName>
        <fullName evidence="2">Uncharacterized protein</fullName>
    </submittedName>
</protein>
<organism evidence="2 3">
    <name type="scientific">Phytophthora nicotianae (strain INRA-310)</name>
    <name type="common">Phytophthora parasitica</name>
    <dbReference type="NCBI Taxonomy" id="761204"/>
    <lineage>
        <taxon>Eukaryota</taxon>
        <taxon>Sar</taxon>
        <taxon>Stramenopiles</taxon>
        <taxon>Oomycota</taxon>
        <taxon>Peronosporomycetes</taxon>
        <taxon>Peronosporales</taxon>
        <taxon>Peronosporaceae</taxon>
        <taxon>Phytophthora</taxon>
    </lineage>
</organism>
<proteinExistence type="predicted"/>
<accession>W2Q5P6</accession>
<dbReference type="GeneID" id="20181758"/>
<reference evidence="3" key="1">
    <citation type="submission" date="2011-12" db="EMBL/GenBank/DDBJ databases">
        <authorList>
            <consortium name="The Broad Institute Genome Sequencing Platform"/>
            <person name="Russ C."/>
            <person name="Tyler B."/>
            <person name="Panabieres F."/>
            <person name="Shan W."/>
            <person name="Tripathy S."/>
            <person name="Grunwald N."/>
            <person name="Machado M."/>
            <person name="Young S.K."/>
            <person name="Zeng Q."/>
            <person name="Gargeya S."/>
            <person name="Fitzgerald M."/>
            <person name="Haas B."/>
            <person name="Abouelleil A."/>
            <person name="Alvarado L."/>
            <person name="Arachchi H.M."/>
            <person name="Berlin A."/>
            <person name="Chapman S.B."/>
            <person name="Gearin G."/>
            <person name="Goldberg J."/>
            <person name="Griggs A."/>
            <person name="Gujja S."/>
            <person name="Hansen M."/>
            <person name="Heiman D."/>
            <person name="Howarth C."/>
            <person name="Larimer J."/>
            <person name="Lui A."/>
            <person name="MacDonald P.J.P."/>
            <person name="McCowen C."/>
            <person name="Montmayeur A."/>
            <person name="Murphy C."/>
            <person name="Neiman D."/>
            <person name="Pearson M."/>
            <person name="Priest M."/>
            <person name="Roberts A."/>
            <person name="Saif S."/>
            <person name="Shea T."/>
            <person name="Sisk P."/>
            <person name="Stolte C."/>
            <person name="Sykes S."/>
            <person name="Wortman J."/>
            <person name="Nusbaum C."/>
            <person name="Birren B."/>
        </authorList>
    </citation>
    <scope>NUCLEOTIDE SEQUENCE [LARGE SCALE GENOMIC DNA]</scope>
    <source>
        <strain evidence="3">INRA-310</strain>
    </source>
</reference>
<dbReference type="AlphaFoldDB" id="W2Q5P6"/>
<evidence type="ECO:0000313" key="3">
    <source>
        <dbReference type="Proteomes" id="UP000018817"/>
    </source>
</evidence>
<gene>
    <name evidence="2" type="ORF">PPTG_12285</name>
</gene>
<dbReference type="OrthoDB" id="157612at2759"/>
<sequence length="265" mass="29867">MSMMEWEAPIPVWIESISIDMDDEMSDLSVSIPSHPISLDGIDTCTPVSPKTSCFLTCLTPDDEFGTLLETKPDAGTDMMLDVKNIKIVAVSPVKTKSPTATSISPVKNKSAAKPTAKPGRRPRHKVDVDPSGRNQRRKDKQRGYEKGYRSRVKDKRLKDEAEWIRLETQIRSMLTKRTSVVTWGGIDELKTEEKPSTVCVRQRYLQLLQEERALQEAEVLDSCFLADNQALMLWGGTTAPSRGVREQLNGLPSLRQCHTFEFSW</sequence>
<dbReference type="EMBL" id="KI669588">
    <property type="protein sequence ID" value="ETN08513.1"/>
    <property type="molecule type" value="Genomic_DNA"/>
</dbReference>
<feature type="region of interest" description="Disordered" evidence="1">
    <location>
        <begin position="95"/>
        <end position="152"/>
    </location>
</feature>
<dbReference type="VEuPathDB" id="FungiDB:PPTG_12285"/>
<dbReference type="RefSeq" id="XP_008906261.1">
    <property type="nucleotide sequence ID" value="XM_008908013.1"/>
</dbReference>
<dbReference type="Proteomes" id="UP000018817">
    <property type="component" value="Unassembled WGS sequence"/>
</dbReference>
<evidence type="ECO:0000256" key="1">
    <source>
        <dbReference type="SAM" id="MobiDB-lite"/>
    </source>
</evidence>
<evidence type="ECO:0000313" key="2">
    <source>
        <dbReference type="EMBL" id="ETN08513.1"/>
    </source>
</evidence>
<dbReference type="OMA" id="NAMEWEG"/>
<feature type="compositionally biased region" description="Polar residues" evidence="1">
    <location>
        <begin position="95"/>
        <end position="108"/>
    </location>
</feature>
<name>W2Q5P6_PHYN3</name>